<dbReference type="Pfam" id="PF10502">
    <property type="entry name" value="Peptidase_S26"/>
    <property type="match status" value="1"/>
</dbReference>
<dbReference type="GO" id="GO:0009003">
    <property type="term" value="F:signal peptidase activity"/>
    <property type="evidence" value="ECO:0007669"/>
    <property type="project" value="UniProtKB-EC"/>
</dbReference>
<feature type="transmembrane region" description="Helical" evidence="3">
    <location>
        <begin position="52"/>
        <end position="68"/>
    </location>
</feature>
<name>A0A7M2GE73_SPHSA</name>
<keyword evidence="3" id="KW-1133">Transmembrane helix</keyword>
<dbReference type="GO" id="GO:0006465">
    <property type="term" value="P:signal peptide processing"/>
    <property type="evidence" value="ECO:0007669"/>
    <property type="project" value="InterPro"/>
</dbReference>
<evidence type="ECO:0000259" key="4">
    <source>
        <dbReference type="Pfam" id="PF10502"/>
    </source>
</evidence>
<evidence type="ECO:0000313" key="5">
    <source>
        <dbReference type="EMBL" id="QOT70705.1"/>
    </source>
</evidence>
<sequence>MSRPRDLPLFAWGEALRAARARRRRLRRHALWIGLGALALGATIAFPPSPRLVWNATASAPVGFYLVYPGARLARGDMVVARAPYPARLLAARRHYLPMNVPLVKRVIGVPGDIVCARGERVALDGKLVARRLLHDSMGRTLPWWEGCEGLRPGRYFLLMDKVPASFDGRYFGPVGEADIIGKASPLWLG</sequence>
<dbReference type="GO" id="GO:0004252">
    <property type="term" value="F:serine-type endopeptidase activity"/>
    <property type="evidence" value="ECO:0007669"/>
    <property type="project" value="InterPro"/>
</dbReference>
<organism evidence="5 6">
    <name type="scientific">Sphingobium fuliginis (strain ATCC 27551)</name>
    <dbReference type="NCBI Taxonomy" id="336203"/>
    <lineage>
        <taxon>Bacteria</taxon>
        <taxon>Pseudomonadati</taxon>
        <taxon>Pseudomonadota</taxon>
        <taxon>Alphaproteobacteria</taxon>
        <taxon>Sphingomonadales</taxon>
        <taxon>Sphingomonadaceae</taxon>
        <taxon>Sphingobium</taxon>
    </lineage>
</organism>
<dbReference type="SUPFAM" id="SSF51306">
    <property type="entry name" value="LexA/Signal peptidase"/>
    <property type="match status" value="1"/>
</dbReference>
<comment type="similarity">
    <text evidence="1 3">Belongs to the peptidase S26 family.</text>
</comment>
<keyword evidence="3 5" id="KW-0378">Hydrolase</keyword>
<dbReference type="Gene3D" id="2.10.109.10">
    <property type="entry name" value="Umud Fragment, subunit A"/>
    <property type="match status" value="1"/>
</dbReference>
<evidence type="ECO:0000256" key="2">
    <source>
        <dbReference type="ARBA" id="ARBA00019232"/>
    </source>
</evidence>
<accession>A0A7M2GE73</accession>
<dbReference type="NCBIfam" id="TIGR02227">
    <property type="entry name" value="sigpep_I_bact"/>
    <property type="match status" value="1"/>
</dbReference>
<dbReference type="CDD" id="cd06530">
    <property type="entry name" value="S26_SPase_I"/>
    <property type="match status" value="1"/>
</dbReference>
<comment type="subcellular location">
    <subcellularLocation>
        <location evidence="3">Membrane</location>
        <topology evidence="3">Single-pass type II membrane protein</topology>
    </subcellularLocation>
</comment>
<dbReference type="EMBL" id="CP060035">
    <property type="protein sequence ID" value="QOT70705.1"/>
    <property type="molecule type" value="Genomic_DNA"/>
</dbReference>
<evidence type="ECO:0000256" key="3">
    <source>
        <dbReference type="RuleBase" id="RU362042"/>
    </source>
</evidence>
<comment type="catalytic activity">
    <reaction evidence="3">
        <text>Cleavage of hydrophobic, N-terminal signal or leader sequences from secreted and periplasmic proteins.</text>
        <dbReference type="EC" id="3.4.21.89"/>
    </reaction>
</comment>
<comment type="caution">
    <text evidence="3">Lacks conserved residue(s) required for the propagation of feature annotation.</text>
</comment>
<dbReference type="PRINTS" id="PR00727">
    <property type="entry name" value="LEADERPTASE"/>
</dbReference>
<protein>
    <recommendedName>
        <fullName evidence="2 3">Signal peptidase I</fullName>
        <ecNumber evidence="3">3.4.21.89</ecNumber>
    </recommendedName>
</protein>
<evidence type="ECO:0000256" key="1">
    <source>
        <dbReference type="ARBA" id="ARBA00009370"/>
    </source>
</evidence>
<dbReference type="InterPro" id="IPR036286">
    <property type="entry name" value="LexA/Signal_pep-like_sf"/>
</dbReference>
<dbReference type="KEGG" id="sbar:H5V43_11265"/>
<evidence type="ECO:0000313" key="6">
    <source>
        <dbReference type="Proteomes" id="UP000593663"/>
    </source>
</evidence>
<reference evidence="6" key="1">
    <citation type="submission" date="2020-08" db="EMBL/GenBank/DDBJ databases">
        <title>Complete genome sequence of Sphingobium barthaii strain KK22, a high-molecular-weight polycyclic aromatic hydrocarbon-degrading soil bacterium.</title>
        <authorList>
            <person name="Mori J.F."/>
            <person name="Kanaly R.A."/>
        </authorList>
    </citation>
    <scope>NUCLEOTIDE SEQUENCE [LARGE SCALE GENOMIC DNA]</scope>
    <source>
        <strain evidence="6">KK22</strain>
    </source>
</reference>
<keyword evidence="3" id="KW-0645">Protease</keyword>
<dbReference type="InterPro" id="IPR019533">
    <property type="entry name" value="Peptidase_S26"/>
</dbReference>
<dbReference type="GO" id="GO:0016020">
    <property type="term" value="C:membrane"/>
    <property type="evidence" value="ECO:0007669"/>
    <property type="project" value="UniProtKB-SubCell"/>
</dbReference>
<proteinExistence type="inferred from homology"/>
<dbReference type="RefSeq" id="WP_025549564.1">
    <property type="nucleotide sequence ID" value="NZ_BATN01000047.1"/>
</dbReference>
<dbReference type="InterPro" id="IPR000223">
    <property type="entry name" value="Pept_S26A_signal_pept_1"/>
</dbReference>
<gene>
    <name evidence="5" type="primary">lepB</name>
    <name evidence="5" type="ORF">H5V43_11265</name>
</gene>
<dbReference type="EC" id="3.4.21.89" evidence="3"/>
<feature type="transmembrane region" description="Helical" evidence="3">
    <location>
        <begin position="30"/>
        <end position="46"/>
    </location>
</feature>
<dbReference type="AlphaFoldDB" id="A0A7M2GE73"/>
<dbReference type="Proteomes" id="UP000593663">
    <property type="component" value="Chromosome 1"/>
</dbReference>
<keyword evidence="3" id="KW-0812">Transmembrane</keyword>
<dbReference type="PANTHER" id="PTHR43390">
    <property type="entry name" value="SIGNAL PEPTIDASE I"/>
    <property type="match status" value="1"/>
</dbReference>
<keyword evidence="3" id="KW-0472">Membrane</keyword>
<feature type="domain" description="Peptidase S26" evidence="4">
    <location>
        <begin position="32"/>
        <end position="188"/>
    </location>
</feature>
<dbReference type="PANTHER" id="PTHR43390:SF1">
    <property type="entry name" value="CHLOROPLAST PROCESSING PEPTIDASE"/>
    <property type="match status" value="1"/>
</dbReference>